<keyword evidence="1" id="KW-0472">Membrane</keyword>
<dbReference type="AlphaFoldDB" id="A0A7C9LE59"/>
<feature type="transmembrane region" description="Helical" evidence="1">
    <location>
        <begin position="54"/>
        <end position="75"/>
    </location>
</feature>
<dbReference type="EMBL" id="VVIQ01000007">
    <property type="protein sequence ID" value="MUL28176.1"/>
    <property type="molecule type" value="Genomic_DNA"/>
</dbReference>
<evidence type="ECO:0000313" key="3">
    <source>
        <dbReference type="Proteomes" id="UP000482295"/>
    </source>
</evidence>
<reference evidence="2 3" key="1">
    <citation type="submission" date="2019-09" db="EMBL/GenBank/DDBJ databases">
        <title>Prevotella A2879 sp. nov., isolated from an abscess of a patient.</title>
        <authorList>
            <person name="Buhl M."/>
            <person name="Oberhettinger P."/>
        </authorList>
    </citation>
    <scope>NUCLEOTIDE SEQUENCE [LARGE SCALE GENOMIC DNA]</scope>
    <source>
        <strain evidence="2 3">A2879</strain>
    </source>
</reference>
<sequence length="80" mass="8515">MVVATPNTEQFVQGASNAQVVQDSSSVFMDNVANKAILQTKNCKSISGVGKTTIVVFTILFVGILILSSLLYIIFSAMSN</sequence>
<keyword evidence="1" id="KW-0812">Transmembrane</keyword>
<keyword evidence="1" id="KW-1133">Transmembrane helix</keyword>
<comment type="caution">
    <text evidence="2">The sequence shown here is derived from an EMBL/GenBank/DDBJ whole genome shotgun (WGS) entry which is preliminary data.</text>
</comment>
<accession>A0A7C9LE59</accession>
<dbReference type="Proteomes" id="UP000482295">
    <property type="component" value="Unassembled WGS sequence"/>
</dbReference>
<proteinExistence type="predicted"/>
<keyword evidence="3" id="KW-1185">Reference proteome</keyword>
<organism evidence="2 3">
    <name type="scientific">Prevotella vespertina</name>
    <dbReference type="NCBI Taxonomy" id="2608404"/>
    <lineage>
        <taxon>Bacteria</taxon>
        <taxon>Pseudomonadati</taxon>
        <taxon>Bacteroidota</taxon>
        <taxon>Bacteroidia</taxon>
        <taxon>Bacteroidales</taxon>
        <taxon>Prevotellaceae</taxon>
        <taxon>Prevotella</taxon>
    </lineage>
</organism>
<evidence type="ECO:0000313" key="2">
    <source>
        <dbReference type="EMBL" id="MUL28176.1"/>
    </source>
</evidence>
<evidence type="ECO:0000256" key="1">
    <source>
        <dbReference type="SAM" id="Phobius"/>
    </source>
</evidence>
<protein>
    <submittedName>
        <fullName evidence="2">Large-conductance mechanosensitive channel</fullName>
    </submittedName>
</protein>
<name>A0A7C9LE59_9BACT</name>
<gene>
    <name evidence="2" type="ORF">F0475_07665</name>
</gene>